<dbReference type="CDD" id="cd02042">
    <property type="entry name" value="ParAB_family"/>
    <property type="match status" value="1"/>
</dbReference>
<dbReference type="Pfam" id="PF13614">
    <property type="entry name" value="AAA_31"/>
    <property type="match status" value="1"/>
</dbReference>
<dbReference type="InterPro" id="IPR050678">
    <property type="entry name" value="DNA_Partitioning_ATPase"/>
</dbReference>
<comment type="caution">
    <text evidence="2">The sequence shown here is derived from an EMBL/GenBank/DDBJ whole genome shotgun (WGS) entry which is preliminary data.</text>
</comment>
<dbReference type="SUPFAM" id="SSF52540">
    <property type="entry name" value="P-loop containing nucleoside triphosphate hydrolases"/>
    <property type="match status" value="1"/>
</dbReference>
<name>A0A562PMD2_9PSED</name>
<reference evidence="2 3" key="1">
    <citation type="journal article" date="2015" name="Stand. Genomic Sci.">
        <title>Genomic Encyclopedia of Bacterial and Archaeal Type Strains, Phase III: the genomes of soil and plant-associated and newly described type strains.</title>
        <authorList>
            <person name="Whitman W.B."/>
            <person name="Woyke T."/>
            <person name="Klenk H.P."/>
            <person name="Zhou Y."/>
            <person name="Lilburn T.G."/>
            <person name="Beck B.J."/>
            <person name="De Vos P."/>
            <person name="Vandamme P."/>
            <person name="Eisen J.A."/>
            <person name="Garrity G."/>
            <person name="Hugenholtz P."/>
            <person name="Kyrpides N.C."/>
        </authorList>
    </citation>
    <scope>NUCLEOTIDE SEQUENCE [LARGE SCALE GENOMIC DNA]</scope>
    <source>
        <strain evidence="2 3">CGMCC 1.6858</strain>
    </source>
</reference>
<dbReference type="RefSeq" id="WP_145146037.1">
    <property type="nucleotide sequence ID" value="NZ_VLKY01000037.1"/>
</dbReference>
<feature type="domain" description="AAA" evidence="1">
    <location>
        <begin position="7"/>
        <end position="184"/>
    </location>
</feature>
<accession>A0A562PMD2</accession>
<dbReference type="AlphaFoldDB" id="A0A562PMD2"/>
<dbReference type="Gene3D" id="3.40.50.300">
    <property type="entry name" value="P-loop containing nucleotide triphosphate hydrolases"/>
    <property type="match status" value="1"/>
</dbReference>
<dbReference type="EMBL" id="VLKY01000037">
    <property type="protein sequence ID" value="TWI45631.1"/>
    <property type="molecule type" value="Genomic_DNA"/>
</dbReference>
<keyword evidence="3" id="KW-1185">Reference proteome</keyword>
<evidence type="ECO:0000259" key="1">
    <source>
        <dbReference type="Pfam" id="PF13614"/>
    </source>
</evidence>
<gene>
    <name evidence="2" type="ORF">IQ22_04611</name>
</gene>
<dbReference type="Proteomes" id="UP000316905">
    <property type="component" value="Unassembled WGS sequence"/>
</dbReference>
<evidence type="ECO:0000313" key="3">
    <source>
        <dbReference type="Proteomes" id="UP000316905"/>
    </source>
</evidence>
<evidence type="ECO:0000313" key="2">
    <source>
        <dbReference type="EMBL" id="TWI45631.1"/>
    </source>
</evidence>
<dbReference type="OrthoDB" id="69313at2"/>
<sequence>MEPSKAAVIAVANHKGGCGKTTTCINLADNLAQMGKSVLVIDMDPQANSSLHIGLNHPAEIRYTAAEMLLNLELPLQAFIHTDTRVEGVALIYGSMGLETIGDTLKNNHPRPNEVLRARLEPLLDHIDYIIIDCPPSLQILTMNALAASTHYLVPLESGAPYGAYGLSDLNKRVGQIKLINPTLDFLGALLIWHDDRLSLCRQNEEDATKMFGKVIPIKIGTSSKINQSAAIKVPLRLIDKNNHIAKQYKELAEHIDGVVAQEYA</sequence>
<organism evidence="2 3">
    <name type="scientific">Pseudomonas duriflava</name>
    <dbReference type="NCBI Taxonomy" id="459528"/>
    <lineage>
        <taxon>Bacteria</taxon>
        <taxon>Pseudomonadati</taxon>
        <taxon>Pseudomonadota</taxon>
        <taxon>Gammaproteobacteria</taxon>
        <taxon>Pseudomonadales</taxon>
        <taxon>Pseudomonadaceae</taxon>
        <taxon>Pseudomonas</taxon>
    </lineage>
</organism>
<dbReference type="PANTHER" id="PTHR13696:SF98">
    <property type="entry name" value="PLASMID PARTITION PROTEIN A"/>
    <property type="match status" value="1"/>
</dbReference>
<dbReference type="InterPro" id="IPR025669">
    <property type="entry name" value="AAA_dom"/>
</dbReference>
<dbReference type="PANTHER" id="PTHR13696">
    <property type="entry name" value="P-LOOP CONTAINING NUCLEOSIDE TRIPHOSPHATE HYDROLASE"/>
    <property type="match status" value="1"/>
</dbReference>
<proteinExistence type="predicted"/>
<dbReference type="InterPro" id="IPR027417">
    <property type="entry name" value="P-loop_NTPase"/>
</dbReference>
<protein>
    <submittedName>
        <fullName evidence="2">Chromosome partitioning protein</fullName>
    </submittedName>
</protein>